<dbReference type="SUPFAM" id="SSF47616">
    <property type="entry name" value="GST C-terminal domain-like"/>
    <property type="match status" value="1"/>
</dbReference>
<evidence type="ECO:0000313" key="2">
    <source>
        <dbReference type="EMBL" id="MDT0499110.1"/>
    </source>
</evidence>
<keyword evidence="3" id="KW-1185">Reference proteome</keyword>
<name>A0ABU2WMK6_9GAMM</name>
<dbReference type="InterPro" id="IPR036249">
    <property type="entry name" value="Thioredoxin-like_sf"/>
</dbReference>
<gene>
    <name evidence="2" type="ORF">RM530_17340</name>
</gene>
<dbReference type="Proteomes" id="UP001254608">
    <property type="component" value="Unassembled WGS sequence"/>
</dbReference>
<dbReference type="PANTHER" id="PTHR43968:SF6">
    <property type="entry name" value="GLUTATHIONE S-TRANSFERASE OMEGA"/>
    <property type="match status" value="1"/>
</dbReference>
<dbReference type="SUPFAM" id="SSF52833">
    <property type="entry name" value="Thioredoxin-like"/>
    <property type="match status" value="1"/>
</dbReference>
<dbReference type="Pfam" id="PF13410">
    <property type="entry name" value="GST_C_2"/>
    <property type="match status" value="1"/>
</dbReference>
<evidence type="ECO:0000259" key="1">
    <source>
        <dbReference type="PROSITE" id="PS50404"/>
    </source>
</evidence>
<accession>A0ABU2WMK6</accession>
<evidence type="ECO:0000313" key="3">
    <source>
        <dbReference type="Proteomes" id="UP001254608"/>
    </source>
</evidence>
<dbReference type="InterPro" id="IPR036282">
    <property type="entry name" value="Glutathione-S-Trfase_C_sf"/>
</dbReference>
<reference evidence="2 3" key="1">
    <citation type="submission" date="2023-09" db="EMBL/GenBank/DDBJ databases">
        <authorList>
            <person name="Rey-Velasco X."/>
        </authorList>
    </citation>
    <scope>NUCLEOTIDE SEQUENCE [LARGE SCALE GENOMIC DNA]</scope>
    <source>
        <strain evidence="2 3">W345</strain>
    </source>
</reference>
<dbReference type="PROSITE" id="PS50404">
    <property type="entry name" value="GST_NTER"/>
    <property type="match status" value="1"/>
</dbReference>
<protein>
    <submittedName>
        <fullName evidence="2">Glutathione S-transferase N-terminal domain-containing protein</fullName>
    </submittedName>
</protein>
<dbReference type="Pfam" id="PF13409">
    <property type="entry name" value="GST_N_2"/>
    <property type="match status" value="1"/>
</dbReference>
<dbReference type="InterPro" id="IPR004045">
    <property type="entry name" value="Glutathione_S-Trfase_N"/>
</dbReference>
<feature type="domain" description="GST N-terminal" evidence="1">
    <location>
        <begin position="1"/>
        <end position="79"/>
    </location>
</feature>
<dbReference type="EMBL" id="JAVRIC010000036">
    <property type="protein sequence ID" value="MDT0499110.1"/>
    <property type="molecule type" value="Genomic_DNA"/>
</dbReference>
<dbReference type="CDD" id="cd03205">
    <property type="entry name" value="GST_C_6"/>
    <property type="match status" value="1"/>
</dbReference>
<dbReference type="PANTHER" id="PTHR43968">
    <property type="match status" value="1"/>
</dbReference>
<organism evidence="2 3">
    <name type="scientific">Banduia mediterranea</name>
    <dbReference type="NCBI Taxonomy" id="3075609"/>
    <lineage>
        <taxon>Bacteria</taxon>
        <taxon>Pseudomonadati</taxon>
        <taxon>Pseudomonadota</taxon>
        <taxon>Gammaproteobacteria</taxon>
        <taxon>Nevskiales</taxon>
        <taxon>Algiphilaceae</taxon>
        <taxon>Banduia</taxon>
    </lineage>
</organism>
<comment type="caution">
    <text evidence="2">The sequence shown here is derived from an EMBL/GenBank/DDBJ whole genome shotgun (WGS) entry which is preliminary data.</text>
</comment>
<sequence length="198" mass="21798">MRLFYSLTSPFARKVRLLVQELGMADRISGVTVDPWNDESLRAINPLCQVPALELDDGSTLFDSPLICEYLDALGGSRFFPAPGPARWTALRRQVLGDGICDAAIRRRLELSRPEAQRSNAVIARQILAVNSALDAAEADVPEEGSFTIGEVSLVCALAYLDLRFAKDEWREKRPRLAAWYRAVCARPAILATAPPSA</sequence>
<dbReference type="InterPro" id="IPR050983">
    <property type="entry name" value="GST_Omega/HSP26"/>
</dbReference>
<dbReference type="CDD" id="cd03049">
    <property type="entry name" value="GST_N_3"/>
    <property type="match status" value="1"/>
</dbReference>
<dbReference type="RefSeq" id="WP_311366519.1">
    <property type="nucleotide sequence ID" value="NZ_JAVRIC010000036.1"/>
</dbReference>
<dbReference type="Gene3D" id="1.20.1050.10">
    <property type="match status" value="1"/>
</dbReference>
<dbReference type="Gene3D" id="3.40.30.10">
    <property type="entry name" value="Glutaredoxin"/>
    <property type="match status" value="1"/>
</dbReference>
<proteinExistence type="predicted"/>